<keyword evidence="1" id="KW-0812">Transmembrane</keyword>
<dbReference type="InterPro" id="IPR055966">
    <property type="entry name" value="DUF7544"/>
</dbReference>
<keyword evidence="1" id="KW-0472">Membrane</keyword>
<name>A0A9J7BPH8_9BACT</name>
<dbReference type="RefSeq" id="WP_260794122.1">
    <property type="nucleotide sequence ID" value="NZ_CP093313.1"/>
</dbReference>
<protein>
    <submittedName>
        <fullName evidence="2">Uncharacterized protein</fullName>
    </submittedName>
</protein>
<feature type="transmembrane region" description="Helical" evidence="1">
    <location>
        <begin position="72"/>
        <end position="95"/>
    </location>
</feature>
<feature type="transmembrane region" description="Helical" evidence="1">
    <location>
        <begin position="173"/>
        <end position="195"/>
    </location>
</feature>
<evidence type="ECO:0000313" key="3">
    <source>
        <dbReference type="Proteomes" id="UP001059380"/>
    </source>
</evidence>
<proteinExistence type="predicted"/>
<organism evidence="2 3">
    <name type="scientific">Occallatibacter riparius</name>
    <dbReference type="NCBI Taxonomy" id="1002689"/>
    <lineage>
        <taxon>Bacteria</taxon>
        <taxon>Pseudomonadati</taxon>
        <taxon>Acidobacteriota</taxon>
        <taxon>Terriglobia</taxon>
        <taxon>Terriglobales</taxon>
        <taxon>Acidobacteriaceae</taxon>
        <taxon>Occallatibacter</taxon>
    </lineage>
</organism>
<evidence type="ECO:0000256" key="1">
    <source>
        <dbReference type="SAM" id="Phobius"/>
    </source>
</evidence>
<dbReference type="Proteomes" id="UP001059380">
    <property type="component" value="Chromosome"/>
</dbReference>
<reference evidence="2" key="1">
    <citation type="submission" date="2021-04" db="EMBL/GenBank/DDBJ databases">
        <title>Phylogenetic analysis of Acidobacteriaceae.</title>
        <authorList>
            <person name="Qiu L."/>
            <person name="Zhang Q."/>
        </authorList>
    </citation>
    <scope>NUCLEOTIDE SEQUENCE</scope>
    <source>
        <strain evidence="2">DSM 25168</strain>
    </source>
</reference>
<dbReference type="AlphaFoldDB" id="A0A9J7BPH8"/>
<keyword evidence="1" id="KW-1133">Transmembrane helix</keyword>
<sequence>MYVLSATEAISPALNRTRDFLFRPFRWGNYLKFCAVAVLTEGMWANLQGNKGGSPSSGSGSHGVPLNLDPGMIAAVIACAILLVVLGIALMYVVVRLRFALFHSLVHRSRELAPGWHLYREQAMRFFVLSIVVAAGFLAVAAVALAPFVPGFIRVFRESQEQGHLIFGDFLPLILQLAPVIMILMLAGVAVGVVLRDFMLPHMALENATAGEAWSAVLERVMEEKGSFFLYAVLRVILPFAATIALTIVLIVPAILLFGIPGVLFALVHAAQVHSTGAAWLVMVLLQVALGILMVAIGLLMAICFGGPVSVAIRNYALVFYGGRYELLGNILAPAQTAPAAPPLPA</sequence>
<feature type="transmembrane region" description="Helical" evidence="1">
    <location>
        <begin position="278"/>
        <end position="305"/>
    </location>
</feature>
<keyword evidence="3" id="KW-1185">Reference proteome</keyword>
<feature type="transmembrane region" description="Helical" evidence="1">
    <location>
        <begin position="126"/>
        <end position="153"/>
    </location>
</feature>
<dbReference type="Pfam" id="PF24400">
    <property type="entry name" value="DUF7544"/>
    <property type="match status" value="1"/>
</dbReference>
<feature type="transmembrane region" description="Helical" evidence="1">
    <location>
        <begin position="228"/>
        <end position="258"/>
    </location>
</feature>
<dbReference type="EMBL" id="CP093313">
    <property type="protein sequence ID" value="UWZ84616.1"/>
    <property type="molecule type" value="Genomic_DNA"/>
</dbReference>
<dbReference type="KEGG" id="orp:MOP44_01470"/>
<accession>A0A9J7BPH8</accession>
<evidence type="ECO:0000313" key="2">
    <source>
        <dbReference type="EMBL" id="UWZ84616.1"/>
    </source>
</evidence>
<gene>
    <name evidence="2" type="ORF">MOP44_01470</name>
</gene>